<dbReference type="InterPro" id="IPR010263">
    <property type="entry name" value="T6SS_TssK"/>
</dbReference>
<organism evidence="1 2">
    <name type="scientific">Providencia rettgeri</name>
    <dbReference type="NCBI Taxonomy" id="587"/>
    <lineage>
        <taxon>Bacteria</taxon>
        <taxon>Pseudomonadati</taxon>
        <taxon>Pseudomonadota</taxon>
        <taxon>Gammaproteobacteria</taxon>
        <taxon>Enterobacterales</taxon>
        <taxon>Morganellaceae</taxon>
        <taxon>Providencia</taxon>
    </lineage>
</organism>
<reference evidence="1 2" key="1">
    <citation type="submission" date="2017-07" db="EMBL/GenBank/DDBJ databases">
        <title>blaIMP-27 on transferable plasmids in Proteus mirabilis and Providencia rettgeri.</title>
        <authorList>
            <person name="Potter R."/>
        </authorList>
    </citation>
    <scope>NUCLEOTIDE SEQUENCE [LARGE SCALE GENOMIC DNA]</scope>
    <source>
        <strain evidence="1 2">PR1</strain>
    </source>
</reference>
<dbReference type="PANTHER" id="PTHR35566">
    <property type="entry name" value="BLR3599 PROTEIN"/>
    <property type="match status" value="1"/>
</dbReference>
<evidence type="ECO:0000313" key="1">
    <source>
        <dbReference type="EMBL" id="OZS76200.1"/>
    </source>
</evidence>
<protein>
    <submittedName>
        <fullName evidence="1">Type VI secretion system-associated protein</fullName>
    </submittedName>
</protein>
<dbReference type="EMBL" id="NOWC01000002">
    <property type="protein sequence ID" value="OZS76200.1"/>
    <property type="molecule type" value="Genomic_DNA"/>
</dbReference>
<name>A0A264VXZ9_PRORE</name>
<dbReference type="Pfam" id="PF05936">
    <property type="entry name" value="T6SS_VasE"/>
    <property type="match status" value="1"/>
</dbReference>
<accession>A0A264VXZ9</accession>
<comment type="caution">
    <text evidence="1">The sequence shown here is derived from an EMBL/GenBank/DDBJ whole genome shotgun (WGS) entry which is preliminary data.</text>
</comment>
<evidence type="ECO:0000313" key="2">
    <source>
        <dbReference type="Proteomes" id="UP000216001"/>
    </source>
</evidence>
<dbReference type="AlphaFoldDB" id="A0A264VXZ9"/>
<dbReference type="PANTHER" id="PTHR35566:SF1">
    <property type="entry name" value="TYPE VI SECRETION SYSTEM BASEPLATE COMPONENT TSSK1"/>
    <property type="match status" value="1"/>
</dbReference>
<dbReference type="NCBIfam" id="TIGR03353">
    <property type="entry name" value="VI_chp_4"/>
    <property type="match status" value="1"/>
</dbReference>
<gene>
    <name evidence="1" type="ORF">CHI95_03240</name>
</gene>
<sequence length="455" mass="51427">MINMSTKNRVIWREGLFIKPQHFQQQQRHQDYVTESILKSFISHFWGFSTLSLSNDLYSLGRIGIQEASGVMPDGTIFSIPNQDLSPQPIDIKNITDSDSNVIYLAFPLANGNVGEISNEHNGSRLLSRYSESTENVRDLHTENGDLSTIHVARLNPILKQGKSGLDAYVALPICRIRERNANGSLTLDNDYIPSLLNIRASLLLNEFLTEIEGTLYERGKQIASRIGAPGQQGVADVAEFMMLQVLNRTYPLYSHYAQEPVIHPEKLFRDLLELCGELQTFTNSSRLPDTIAKYKHFDLTDSFLPLIKSIREALSVVLTPRAIPIPLQIQEHGIRVATIHDKQLLQKAEFIIAVKSQMPQEQLRRQFPQQTKVTTVNNIRSLVSVQIPGVPLSPLSTAPRQLPYHSGYNYFHFDQQGNEWKGIQQDGNIAFHVSGNFPDLDIQLWAIRDGALYD</sequence>
<proteinExistence type="predicted"/>
<dbReference type="Proteomes" id="UP000216001">
    <property type="component" value="Unassembled WGS sequence"/>
</dbReference>